<dbReference type="SUPFAM" id="SSF54637">
    <property type="entry name" value="Thioesterase/thiol ester dehydrase-isomerase"/>
    <property type="match status" value="1"/>
</dbReference>
<proteinExistence type="inferred from homology"/>
<dbReference type="CDD" id="cd03443">
    <property type="entry name" value="PaaI_thioesterase"/>
    <property type="match status" value="1"/>
</dbReference>
<evidence type="ECO:0000256" key="4">
    <source>
        <dbReference type="ARBA" id="ARBA00038381"/>
    </source>
</evidence>
<dbReference type="Gene3D" id="3.10.129.10">
    <property type="entry name" value="Hotdog Thioesterase"/>
    <property type="match status" value="1"/>
</dbReference>
<evidence type="ECO:0000256" key="2">
    <source>
        <dbReference type="ARBA" id="ARBA00035880"/>
    </source>
</evidence>
<evidence type="ECO:0000313" key="9">
    <source>
        <dbReference type="EMBL" id="QGZ63502.1"/>
    </source>
</evidence>
<dbReference type="EMBL" id="CP046914">
    <property type="protein sequence ID" value="QGZ63502.1"/>
    <property type="molecule type" value="Genomic_DNA"/>
</dbReference>
<comment type="catalytic activity">
    <reaction evidence="2">
        <text>a fatty acyl-CoA + H2O = a fatty acid + CoA + H(+)</text>
        <dbReference type="Rhea" id="RHEA:16781"/>
        <dbReference type="ChEBI" id="CHEBI:15377"/>
        <dbReference type="ChEBI" id="CHEBI:15378"/>
        <dbReference type="ChEBI" id="CHEBI:28868"/>
        <dbReference type="ChEBI" id="CHEBI:57287"/>
        <dbReference type="ChEBI" id="CHEBI:77636"/>
        <dbReference type="EC" id="3.1.2.20"/>
    </reaction>
</comment>
<dbReference type="NCBIfam" id="TIGR00369">
    <property type="entry name" value="unchar_dom_1"/>
    <property type="match status" value="1"/>
</dbReference>
<comment type="catalytic activity">
    <reaction evidence="7">
        <text>a medium-chain fatty acyl-CoA + H2O = a medium-chain fatty acid + CoA + H(+)</text>
        <dbReference type="Rhea" id="RHEA:68184"/>
        <dbReference type="ChEBI" id="CHEBI:15377"/>
        <dbReference type="ChEBI" id="CHEBI:15378"/>
        <dbReference type="ChEBI" id="CHEBI:57287"/>
        <dbReference type="ChEBI" id="CHEBI:59558"/>
        <dbReference type="ChEBI" id="CHEBI:90546"/>
    </reaction>
</comment>
<evidence type="ECO:0000256" key="3">
    <source>
        <dbReference type="ARBA" id="ARBA00036002"/>
    </source>
</evidence>
<evidence type="ECO:0000256" key="5">
    <source>
        <dbReference type="ARBA" id="ARBA00038894"/>
    </source>
</evidence>
<evidence type="ECO:0000256" key="1">
    <source>
        <dbReference type="ARBA" id="ARBA00022801"/>
    </source>
</evidence>
<keyword evidence="1" id="KW-0378">Hydrolase</keyword>
<evidence type="ECO:0000256" key="6">
    <source>
        <dbReference type="ARBA" id="ARBA00040062"/>
    </source>
</evidence>
<protein>
    <recommendedName>
        <fullName evidence="6">Medium/long-chain acyl-CoA thioesterase YigI</fullName>
        <ecNumber evidence="5">3.1.2.20</ecNumber>
    </recommendedName>
</protein>
<dbReference type="AlphaFoldDB" id="A0A7Z2JFJ4"/>
<dbReference type="EC" id="3.1.2.20" evidence="5"/>
<name>A0A7Z2JFJ4_9BURK</name>
<dbReference type="KEGG" id="pacs:FAZ98_17110"/>
<comment type="similarity">
    <text evidence="4">Belongs to the YigI thioesterase family.</text>
</comment>
<dbReference type="Pfam" id="PF03061">
    <property type="entry name" value="4HBT"/>
    <property type="match status" value="1"/>
</dbReference>
<dbReference type="RefSeq" id="WP_158952496.1">
    <property type="nucleotide sequence ID" value="NZ_CP046914.1"/>
</dbReference>
<dbReference type="PANTHER" id="PTHR43240:SF20">
    <property type="entry name" value="MEDIUM_LONG-CHAIN ACYL-COA THIOESTERASE YIGI"/>
    <property type="match status" value="1"/>
</dbReference>
<gene>
    <name evidence="9" type="ORF">FAZ98_17110</name>
</gene>
<dbReference type="Proteomes" id="UP000433577">
    <property type="component" value="Chromosome 2"/>
</dbReference>
<dbReference type="GO" id="GO:0047617">
    <property type="term" value="F:fatty acyl-CoA hydrolase activity"/>
    <property type="evidence" value="ECO:0007669"/>
    <property type="project" value="UniProtKB-EC"/>
</dbReference>
<evidence type="ECO:0000313" key="10">
    <source>
        <dbReference type="Proteomes" id="UP000433577"/>
    </source>
</evidence>
<keyword evidence="10" id="KW-1185">Reference proteome</keyword>
<dbReference type="InterPro" id="IPR029069">
    <property type="entry name" value="HotDog_dom_sf"/>
</dbReference>
<comment type="catalytic activity">
    <reaction evidence="3">
        <text>a long-chain fatty acyl-CoA + H2O = a long-chain fatty acid + CoA + H(+)</text>
        <dbReference type="Rhea" id="RHEA:67680"/>
        <dbReference type="ChEBI" id="CHEBI:15377"/>
        <dbReference type="ChEBI" id="CHEBI:15378"/>
        <dbReference type="ChEBI" id="CHEBI:57287"/>
        <dbReference type="ChEBI" id="CHEBI:57560"/>
        <dbReference type="ChEBI" id="CHEBI:83139"/>
    </reaction>
</comment>
<organism evidence="9 10">
    <name type="scientific">Paraburkholderia acidisoli</name>
    <dbReference type="NCBI Taxonomy" id="2571748"/>
    <lineage>
        <taxon>Bacteria</taxon>
        <taxon>Pseudomonadati</taxon>
        <taxon>Pseudomonadota</taxon>
        <taxon>Betaproteobacteria</taxon>
        <taxon>Burkholderiales</taxon>
        <taxon>Burkholderiaceae</taxon>
        <taxon>Paraburkholderia</taxon>
    </lineage>
</organism>
<evidence type="ECO:0000259" key="8">
    <source>
        <dbReference type="Pfam" id="PF03061"/>
    </source>
</evidence>
<evidence type="ECO:0000256" key="7">
    <source>
        <dbReference type="ARBA" id="ARBA00048062"/>
    </source>
</evidence>
<dbReference type="InterPro" id="IPR006683">
    <property type="entry name" value="Thioestr_dom"/>
</dbReference>
<sequence>MSQFAVDNPFLETLGVSVAQWRDGYAELVMPIDASKLNRQGVLQGGAIATLLDAAAGYAGLFAEAGQPARHGFTLSLTTNYLDKGLGQFVRAKGFLERGGRSIFFARAEAWVDDRVLIASAQGTFKYVKPAAAGK</sequence>
<dbReference type="InterPro" id="IPR003736">
    <property type="entry name" value="PAAI_dom"/>
</dbReference>
<reference evidence="9 10" key="1">
    <citation type="submission" date="2019-12" db="EMBL/GenBank/DDBJ databases">
        <title>Paraburkholderia acidiphila 7Q-K02 sp. nov and Paraburkholderia acidisoli DHF22 sp. nov., two strains isolated from forest soil.</title>
        <authorList>
            <person name="Gao Z."/>
            <person name="Qiu L."/>
        </authorList>
    </citation>
    <scope>NUCLEOTIDE SEQUENCE [LARGE SCALE GENOMIC DNA]</scope>
    <source>
        <strain evidence="9 10">DHF22</strain>
    </source>
</reference>
<accession>A0A7Z2JFJ4</accession>
<dbReference type="OrthoDB" id="8851832at2"/>
<feature type="domain" description="Thioesterase" evidence="8">
    <location>
        <begin position="41"/>
        <end position="118"/>
    </location>
</feature>
<dbReference type="PANTHER" id="PTHR43240">
    <property type="entry name" value="1,4-DIHYDROXY-2-NAPHTHOYL-COA THIOESTERASE 1"/>
    <property type="match status" value="1"/>
</dbReference>